<accession>A0A397S7I3</accession>
<organism evidence="2 3">
    <name type="scientific">Glomus cerebriforme</name>
    <dbReference type="NCBI Taxonomy" id="658196"/>
    <lineage>
        <taxon>Eukaryota</taxon>
        <taxon>Fungi</taxon>
        <taxon>Fungi incertae sedis</taxon>
        <taxon>Mucoromycota</taxon>
        <taxon>Glomeromycotina</taxon>
        <taxon>Glomeromycetes</taxon>
        <taxon>Glomerales</taxon>
        <taxon>Glomeraceae</taxon>
        <taxon>Glomus</taxon>
    </lineage>
</organism>
<feature type="region of interest" description="Disordered" evidence="1">
    <location>
        <begin position="194"/>
        <end position="213"/>
    </location>
</feature>
<proteinExistence type="predicted"/>
<keyword evidence="3" id="KW-1185">Reference proteome</keyword>
<evidence type="ECO:0000256" key="1">
    <source>
        <dbReference type="SAM" id="MobiDB-lite"/>
    </source>
</evidence>
<comment type="caution">
    <text evidence="2">The sequence shown here is derived from an EMBL/GenBank/DDBJ whole genome shotgun (WGS) entry which is preliminary data.</text>
</comment>
<sequence length="213" mass="23748">MLPVNENKFLISIVTDINLTTLEVRIAFSVRGGIIDITIKKDTATFMVDGKPSISVSLDSQMFAPGQTYVALSRCTEWSKVHIASLHPSAFIISQFSVRYWKVANGSLSSSVQNRKGNGSLNSSVRNGRENILRALQSGLEGENEMLSNGSFSFLVDSPSVRALGIRKRFLDFISGMEDQIRLWEFRIRKETFGSGNSESEKKHSALEMEMEM</sequence>
<protein>
    <submittedName>
        <fullName evidence="2">Uncharacterized protein</fullName>
    </submittedName>
</protein>
<evidence type="ECO:0000313" key="2">
    <source>
        <dbReference type="EMBL" id="RIA80729.1"/>
    </source>
</evidence>
<dbReference type="AlphaFoldDB" id="A0A397S7I3"/>
<dbReference type="Proteomes" id="UP000265703">
    <property type="component" value="Unassembled WGS sequence"/>
</dbReference>
<gene>
    <name evidence="2" type="ORF">C1645_882001</name>
</gene>
<evidence type="ECO:0000313" key="3">
    <source>
        <dbReference type="Proteomes" id="UP000265703"/>
    </source>
</evidence>
<dbReference type="EMBL" id="QKYT01000908">
    <property type="protein sequence ID" value="RIA80729.1"/>
    <property type="molecule type" value="Genomic_DNA"/>
</dbReference>
<name>A0A397S7I3_9GLOM</name>
<reference evidence="2 3" key="1">
    <citation type="submission" date="2018-06" db="EMBL/GenBank/DDBJ databases">
        <title>Comparative genomics reveals the genomic features of Rhizophagus irregularis, R. cerebriforme, R. diaphanum and Gigaspora rosea, and their symbiotic lifestyle signature.</title>
        <authorList>
            <person name="Morin E."/>
            <person name="San Clemente H."/>
            <person name="Chen E.C.H."/>
            <person name="De La Providencia I."/>
            <person name="Hainaut M."/>
            <person name="Kuo A."/>
            <person name="Kohler A."/>
            <person name="Murat C."/>
            <person name="Tang N."/>
            <person name="Roy S."/>
            <person name="Loubradou J."/>
            <person name="Henrissat B."/>
            <person name="Grigoriev I.V."/>
            <person name="Corradi N."/>
            <person name="Roux C."/>
            <person name="Martin F.M."/>
        </authorList>
    </citation>
    <scope>NUCLEOTIDE SEQUENCE [LARGE SCALE GENOMIC DNA]</scope>
    <source>
        <strain evidence="2 3">DAOM 227022</strain>
    </source>
</reference>